<evidence type="ECO:0000313" key="2">
    <source>
        <dbReference type="Proteomes" id="UP000314294"/>
    </source>
</evidence>
<gene>
    <name evidence="1" type="ORF">EYF80_035998</name>
</gene>
<proteinExistence type="predicted"/>
<dbReference type="Proteomes" id="UP000314294">
    <property type="component" value="Unassembled WGS sequence"/>
</dbReference>
<evidence type="ECO:0000313" key="1">
    <source>
        <dbReference type="EMBL" id="TNN53794.1"/>
    </source>
</evidence>
<reference evidence="1 2" key="1">
    <citation type="submission" date="2019-03" db="EMBL/GenBank/DDBJ databases">
        <title>First draft genome of Liparis tanakae, snailfish: a comprehensive survey of snailfish specific genes.</title>
        <authorList>
            <person name="Kim W."/>
            <person name="Song I."/>
            <person name="Jeong J.-H."/>
            <person name="Kim D."/>
            <person name="Kim S."/>
            <person name="Ryu S."/>
            <person name="Song J.Y."/>
            <person name="Lee S.K."/>
        </authorList>
    </citation>
    <scope>NUCLEOTIDE SEQUENCE [LARGE SCALE GENOMIC DNA]</scope>
    <source>
        <tissue evidence="1">Muscle</tissue>
    </source>
</reference>
<comment type="caution">
    <text evidence="1">The sequence shown here is derived from an EMBL/GenBank/DDBJ whole genome shotgun (WGS) entry which is preliminary data.</text>
</comment>
<accession>A0A4Z2GLW6</accession>
<dbReference type="EMBL" id="SRLO01000505">
    <property type="protein sequence ID" value="TNN53794.1"/>
    <property type="molecule type" value="Genomic_DNA"/>
</dbReference>
<organism evidence="1 2">
    <name type="scientific">Liparis tanakae</name>
    <name type="common">Tanaka's snailfish</name>
    <dbReference type="NCBI Taxonomy" id="230148"/>
    <lineage>
        <taxon>Eukaryota</taxon>
        <taxon>Metazoa</taxon>
        <taxon>Chordata</taxon>
        <taxon>Craniata</taxon>
        <taxon>Vertebrata</taxon>
        <taxon>Euteleostomi</taxon>
        <taxon>Actinopterygii</taxon>
        <taxon>Neopterygii</taxon>
        <taxon>Teleostei</taxon>
        <taxon>Neoteleostei</taxon>
        <taxon>Acanthomorphata</taxon>
        <taxon>Eupercaria</taxon>
        <taxon>Perciformes</taxon>
        <taxon>Cottioidei</taxon>
        <taxon>Cottales</taxon>
        <taxon>Liparidae</taxon>
        <taxon>Liparis</taxon>
    </lineage>
</organism>
<dbReference type="AlphaFoldDB" id="A0A4Z2GLW6"/>
<keyword evidence="2" id="KW-1185">Reference proteome</keyword>
<sequence length="76" mass="8409">MWPEFRLGEVIKGVYFPAQVTPAARQRGRNISFCKYSAMCKCGLRRALPATPAYGADLQADRKVATGTRLFSEADP</sequence>
<protein>
    <submittedName>
        <fullName evidence="1">Uncharacterized protein</fullName>
    </submittedName>
</protein>
<name>A0A4Z2GLW6_9TELE</name>